<dbReference type="Gene3D" id="1.20.1640.10">
    <property type="entry name" value="Multidrug efflux transporter AcrB transmembrane domain"/>
    <property type="match status" value="1"/>
</dbReference>
<sequence length="32" mass="3527">ALSIGVIVDDAIVMVENAYRHLADAQQIEENE</sequence>
<keyword evidence="2" id="KW-1185">Reference proteome</keyword>
<accession>A0A5B6TAJ3</accession>
<dbReference type="AlphaFoldDB" id="A0A5B6TAJ3"/>
<dbReference type="SUPFAM" id="SSF82866">
    <property type="entry name" value="Multidrug efflux transporter AcrB transmembrane domain"/>
    <property type="match status" value="1"/>
</dbReference>
<evidence type="ECO:0000313" key="1">
    <source>
        <dbReference type="EMBL" id="KAA3436014.1"/>
    </source>
</evidence>
<comment type="caution">
    <text evidence="1">The sequence shown here is derived from an EMBL/GenBank/DDBJ whole genome shotgun (WGS) entry which is preliminary data.</text>
</comment>
<dbReference type="InterPro" id="IPR001036">
    <property type="entry name" value="Acrflvin-R"/>
</dbReference>
<protein>
    <submittedName>
        <fullName evidence="1">Uncharacterized protein</fullName>
    </submittedName>
</protein>
<proteinExistence type="predicted"/>
<evidence type="ECO:0000313" key="2">
    <source>
        <dbReference type="Proteomes" id="UP000324133"/>
    </source>
</evidence>
<gene>
    <name evidence="1" type="ORF">FOA19_22980</name>
</gene>
<organism evidence="1 2">
    <name type="scientific">Rufibacter hautae</name>
    <dbReference type="NCBI Taxonomy" id="2595005"/>
    <lineage>
        <taxon>Bacteria</taxon>
        <taxon>Pseudomonadati</taxon>
        <taxon>Bacteroidota</taxon>
        <taxon>Cytophagia</taxon>
        <taxon>Cytophagales</taxon>
        <taxon>Hymenobacteraceae</taxon>
        <taxon>Rufibacter</taxon>
    </lineage>
</organism>
<dbReference type="OrthoDB" id="636130at2"/>
<dbReference type="Pfam" id="PF00873">
    <property type="entry name" value="ACR_tran"/>
    <property type="match status" value="1"/>
</dbReference>
<dbReference type="Proteomes" id="UP000324133">
    <property type="component" value="Unassembled WGS sequence"/>
</dbReference>
<dbReference type="EMBL" id="VKKY01000004">
    <property type="protein sequence ID" value="KAA3436014.1"/>
    <property type="molecule type" value="Genomic_DNA"/>
</dbReference>
<feature type="non-terminal residue" evidence="1">
    <location>
        <position position="1"/>
    </location>
</feature>
<dbReference type="GO" id="GO:0022857">
    <property type="term" value="F:transmembrane transporter activity"/>
    <property type="evidence" value="ECO:0007669"/>
    <property type="project" value="InterPro"/>
</dbReference>
<dbReference type="GO" id="GO:0016020">
    <property type="term" value="C:membrane"/>
    <property type="evidence" value="ECO:0007669"/>
    <property type="project" value="InterPro"/>
</dbReference>
<name>A0A5B6TAJ3_9BACT</name>
<reference evidence="1 2" key="1">
    <citation type="submission" date="2019-07" db="EMBL/GenBank/DDBJ databases">
        <title>Rufibacter sp. nov., isolated from lake sediment.</title>
        <authorList>
            <person name="Qu J.-H."/>
        </authorList>
    </citation>
    <scope>NUCLEOTIDE SEQUENCE [LARGE SCALE GENOMIC DNA]</scope>
    <source>
        <strain evidence="1 2">NBS58-1</strain>
    </source>
</reference>